<reference evidence="3 4" key="1">
    <citation type="submission" date="2021-07" db="EMBL/GenBank/DDBJ databases">
        <title>Paenibacillus radiodurans sp. nov., isolated from the southeastern edge of Tengger Desert.</title>
        <authorList>
            <person name="Zhang G."/>
        </authorList>
    </citation>
    <scope>NUCLEOTIDE SEQUENCE [LARGE SCALE GENOMIC DNA]</scope>
    <source>
        <strain evidence="3 4">CCM 7311</strain>
    </source>
</reference>
<sequence>MSILVYGNLIGRQWRESSETFPVVHKYSNEILAAVSKSSREDVAEAVSCAAAAFRGHKLPVMKRYGILR</sequence>
<dbReference type="EMBL" id="JAHZIK010003015">
    <property type="protein sequence ID" value="MBW7461509.1"/>
    <property type="molecule type" value="Genomic_DNA"/>
</dbReference>
<dbReference type="SUPFAM" id="SSF53720">
    <property type="entry name" value="ALDH-like"/>
    <property type="match status" value="1"/>
</dbReference>
<dbReference type="Proteomes" id="UP001519887">
    <property type="component" value="Unassembled WGS sequence"/>
</dbReference>
<feature type="domain" description="Aldehyde dehydrogenase" evidence="2">
    <location>
        <begin position="14"/>
        <end position="69"/>
    </location>
</feature>
<organism evidence="3 4">
    <name type="scientific">Paenibacillus sepulcri</name>
    <dbReference type="NCBI Taxonomy" id="359917"/>
    <lineage>
        <taxon>Bacteria</taxon>
        <taxon>Bacillati</taxon>
        <taxon>Bacillota</taxon>
        <taxon>Bacilli</taxon>
        <taxon>Bacillales</taxon>
        <taxon>Paenibacillaceae</taxon>
        <taxon>Paenibacillus</taxon>
    </lineage>
</organism>
<keyword evidence="4" id="KW-1185">Reference proteome</keyword>
<feature type="non-terminal residue" evidence="3">
    <location>
        <position position="69"/>
    </location>
</feature>
<proteinExistence type="predicted"/>
<evidence type="ECO:0000313" key="4">
    <source>
        <dbReference type="Proteomes" id="UP001519887"/>
    </source>
</evidence>
<dbReference type="Gene3D" id="3.40.605.10">
    <property type="entry name" value="Aldehyde Dehydrogenase, Chain A, domain 1"/>
    <property type="match status" value="1"/>
</dbReference>
<name>A0ABS7CKN5_9BACL</name>
<evidence type="ECO:0000256" key="1">
    <source>
        <dbReference type="ARBA" id="ARBA00023002"/>
    </source>
</evidence>
<dbReference type="Pfam" id="PF00171">
    <property type="entry name" value="Aldedh"/>
    <property type="match status" value="1"/>
</dbReference>
<protein>
    <submittedName>
        <fullName evidence="3">Aldehyde dehydrogenase family protein</fullName>
    </submittedName>
</protein>
<dbReference type="InterPro" id="IPR016162">
    <property type="entry name" value="Ald_DH_N"/>
</dbReference>
<dbReference type="InterPro" id="IPR015590">
    <property type="entry name" value="Aldehyde_DH_dom"/>
</dbReference>
<comment type="caution">
    <text evidence="3">The sequence shown here is derived from an EMBL/GenBank/DDBJ whole genome shotgun (WGS) entry which is preliminary data.</text>
</comment>
<evidence type="ECO:0000313" key="3">
    <source>
        <dbReference type="EMBL" id="MBW7461509.1"/>
    </source>
</evidence>
<keyword evidence="1" id="KW-0560">Oxidoreductase</keyword>
<accession>A0ABS7CKN5</accession>
<dbReference type="InterPro" id="IPR016161">
    <property type="entry name" value="Ald_DH/histidinol_DH"/>
</dbReference>
<gene>
    <name evidence="3" type="ORF">K0U00_46380</name>
</gene>
<evidence type="ECO:0000259" key="2">
    <source>
        <dbReference type="Pfam" id="PF00171"/>
    </source>
</evidence>